<dbReference type="SMR" id="A0A3B6FK55"/>
<dbReference type="InterPro" id="IPR001910">
    <property type="entry name" value="Inosine/uridine_hydrolase_dom"/>
</dbReference>
<feature type="domain" description="Inosine/uridine-preferring nucleoside hydrolase" evidence="4">
    <location>
        <begin position="116"/>
        <end position="288"/>
    </location>
</feature>
<reference evidence="5" key="2">
    <citation type="submission" date="2018-10" db="UniProtKB">
        <authorList>
            <consortium name="EnsemblPlants"/>
        </authorList>
    </citation>
    <scope>IDENTIFICATION</scope>
</reference>
<comment type="similarity">
    <text evidence="1">Belongs to the IUNH family.</text>
</comment>
<evidence type="ECO:0000259" key="4">
    <source>
        <dbReference type="Pfam" id="PF01156"/>
    </source>
</evidence>
<reference evidence="5" key="1">
    <citation type="submission" date="2018-08" db="EMBL/GenBank/DDBJ databases">
        <authorList>
            <person name="Rossello M."/>
        </authorList>
    </citation>
    <scope>NUCLEOTIDE SEQUENCE [LARGE SCALE GENOMIC DNA]</scope>
    <source>
        <strain evidence="5">cv. Chinese Spring</strain>
    </source>
</reference>
<dbReference type="Gramene" id="TraesCS3B03G0236100.1">
    <property type="protein sequence ID" value="TraesCS3B03G0236100.1.CDS"/>
    <property type="gene ID" value="TraesCS3B03G0236100"/>
</dbReference>
<evidence type="ECO:0000256" key="1">
    <source>
        <dbReference type="ARBA" id="ARBA00009176"/>
    </source>
</evidence>
<dbReference type="PANTHER" id="PTHR12304">
    <property type="entry name" value="INOSINE-URIDINE PREFERRING NUCLEOSIDE HYDROLASE"/>
    <property type="match status" value="1"/>
</dbReference>
<dbReference type="EnsemblPlants" id="TraesCS3B02G102800.1">
    <property type="protein sequence ID" value="TraesCS3B02G102800.1"/>
    <property type="gene ID" value="TraesCS3B02G102800"/>
</dbReference>
<protein>
    <recommendedName>
        <fullName evidence="4">Inosine/uridine-preferring nucleoside hydrolase domain-containing protein</fullName>
    </recommendedName>
</protein>
<dbReference type="OrthoDB" id="432381at2759"/>
<evidence type="ECO:0000256" key="2">
    <source>
        <dbReference type="ARBA" id="ARBA00022801"/>
    </source>
</evidence>
<dbReference type="PANTHER" id="PTHR12304:SF4">
    <property type="entry name" value="URIDINE NUCLEOSIDASE"/>
    <property type="match status" value="1"/>
</dbReference>
<keyword evidence="6" id="KW-1185">Reference proteome</keyword>
<organism evidence="5">
    <name type="scientific">Triticum aestivum</name>
    <name type="common">Wheat</name>
    <dbReference type="NCBI Taxonomy" id="4565"/>
    <lineage>
        <taxon>Eukaryota</taxon>
        <taxon>Viridiplantae</taxon>
        <taxon>Streptophyta</taxon>
        <taxon>Embryophyta</taxon>
        <taxon>Tracheophyta</taxon>
        <taxon>Spermatophyta</taxon>
        <taxon>Magnoliopsida</taxon>
        <taxon>Liliopsida</taxon>
        <taxon>Poales</taxon>
        <taxon>Poaceae</taxon>
        <taxon>BOP clade</taxon>
        <taxon>Pooideae</taxon>
        <taxon>Triticodae</taxon>
        <taxon>Triticeae</taxon>
        <taxon>Triticinae</taxon>
        <taxon>Triticum</taxon>
    </lineage>
</organism>
<sequence>MAAVTKKKKVIIDTDPGIDDAMAIFVALRSPELEVVGLTTIFGNVYTALATRNALHLLETAGRTDIPVAEGSHVTIKKATKLRIASFVHGSDGLGNQNFPPPAGKAVEQSAAAFLVEQANLYPGQIGQIIILGGAYSVNGNVNPAAEANIFGDPDAADIVFTCGADILAIGINITHQVLLSDVDRKKLEESDSKYARYLSNILGYYYDYHMDAYSITGVYLHDPTTLLAAVDPSLMTYTEGVVRVQTDGITKGLTVFDNTKKTYGEITAWCGKPTVKVAVTVDAPAVVELIMQRLLTDD</sequence>
<dbReference type="InterPro" id="IPR036452">
    <property type="entry name" value="Ribo_hydro-like"/>
</dbReference>
<evidence type="ECO:0000313" key="5">
    <source>
        <dbReference type="EnsemblPlants" id="TraesCS3B02G102800.1"/>
    </source>
</evidence>
<keyword evidence="2" id="KW-0378">Hydrolase</keyword>
<dbReference type="SUPFAM" id="SSF53590">
    <property type="entry name" value="Nucleoside hydrolase"/>
    <property type="match status" value="1"/>
</dbReference>
<accession>A0A3B6FK55</accession>
<dbReference type="Proteomes" id="UP000019116">
    <property type="component" value="Chromosome 3B"/>
</dbReference>
<dbReference type="Gene3D" id="3.90.245.10">
    <property type="entry name" value="Ribonucleoside hydrolase-like"/>
    <property type="match status" value="2"/>
</dbReference>
<proteinExistence type="inferred from homology"/>
<dbReference type="InterPro" id="IPR023186">
    <property type="entry name" value="IUNH"/>
</dbReference>
<evidence type="ECO:0000313" key="6">
    <source>
        <dbReference type="Proteomes" id="UP000019116"/>
    </source>
</evidence>
<dbReference type="CDD" id="cd02650">
    <property type="entry name" value="nuc_hydro_CaPnhB"/>
    <property type="match status" value="1"/>
</dbReference>
<dbReference type="Gramene" id="TraesCS3B02G102800.1">
    <property type="protein sequence ID" value="TraesCS3B02G102800.1"/>
    <property type="gene ID" value="TraesCS3B02G102800"/>
</dbReference>
<dbReference type="AlphaFoldDB" id="A0A3B6FK55"/>
<gene>
    <name evidence="5" type="primary">LOC123068748</name>
</gene>
<name>A0A3B6FK55_WHEAT</name>
<keyword evidence="3" id="KW-0326">Glycosidase</keyword>
<dbReference type="GO" id="GO:0016799">
    <property type="term" value="F:hydrolase activity, hydrolyzing N-glycosyl compounds"/>
    <property type="evidence" value="ECO:0007669"/>
    <property type="project" value="InterPro"/>
</dbReference>
<evidence type="ECO:0000256" key="3">
    <source>
        <dbReference type="ARBA" id="ARBA00023295"/>
    </source>
</evidence>
<dbReference type="Pfam" id="PF01156">
    <property type="entry name" value="IU_nuc_hydro"/>
    <property type="match status" value="1"/>
</dbReference>